<feature type="domain" description="NadR/Ttd14 AAA" evidence="1">
    <location>
        <begin position="341"/>
        <end position="517"/>
    </location>
</feature>
<name>A0ABD1DDX9_CULPP</name>
<dbReference type="SUPFAM" id="SSF117281">
    <property type="entry name" value="Kelch motif"/>
    <property type="match status" value="1"/>
</dbReference>
<feature type="non-terminal residue" evidence="2">
    <location>
        <position position="722"/>
    </location>
</feature>
<dbReference type="SUPFAM" id="SSF55154">
    <property type="entry name" value="CYTH-like phosphatases"/>
    <property type="match status" value="1"/>
</dbReference>
<dbReference type="Gene3D" id="2.40.320.10">
    <property type="entry name" value="Hypothetical Protein Pfu-838710-001"/>
    <property type="match status" value="1"/>
</dbReference>
<evidence type="ECO:0000313" key="2">
    <source>
        <dbReference type="EMBL" id="KAL1397886.1"/>
    </source>
</evidence>
<dbReference type="Proteomes" id="UP001562425">
    <property type="component" value="Unassembled WGS sequence"/>
</dbReference>
<dbReference type="FunFam" id="3.40.50.300:FF:001321">
    <property type="entry name" value="Uncharacterized protein, isoform B"/>
    <property type="match status" value="1"/>
</dbReference>
<reference evidence="2 3" key="1">
    <citation type="submission" date="2024-05" db="EMBL/GenBank/DDBJ databases">
        <title>Culex pipiens pipiens assembly and annotation.</title>
        <authorList>
            <person name="Alout H."/>
            <person name="Durand T."/>
        </authorList>
    </citation>
    <scope>NUCLEOTIDE SEQUENCE [LARGE SCALE GENOMIC DNA]</scope>
    <source>
        <strain evidence="2">HA-2024</strain>
        <tissue evidence="2">Whole body</tissue>
    </source>
</reference>
<dbReference type="PANTHER" id="PTHR34932">
    <property type="entry name" value="TRPL TRANSLOCATION DEFECT PROTEIN 14"/>
    <property type="match status" value="1"/>
</dbReference>
<dbReference type="Gene3D" id="2.120.10.80">
    <property type="entry name" value="Kelch-type beta propeller"/>
    <property type="match status" value="2"/>
</dbReference>
<comment type="caution">
    <text evidence="2">The sequence shown here is derived from an EMBL/GenBank/DDBJ whole genome shotgun (WGS) entry which is preliminary data.</text>
</comment>
<dbReference type="PANTHER" id="PTHR34932:SF1">
    <property type="entry name" value="TRPL TRANSLOCATION DEFECT PROTEIN 14"/>
    <property type="match status" value="1"/>
</dbReference>
<organism evidence="2 3">
    <name type="scientific">Culex pipiens pipiens</name>
    <name type="common">Northern house mosquito</name>
    <dbReference type="NCBI Taxonomy" id="38569"/>
    <lineage>
        <taxon>Eukaryota</taxon>
        <taxon>Metazoa</taxon>
        <taxon>Ecdysozoa</taxon>
        <taxon>Arthropoda</taxon>
        <taxon>Hexapoda</taxon>
        <taxon>Insecta</taxon>
        <taxon>Pterygota</taxon>
        <taxon>Neoptera</taxon>
        <taxon>Endopterygota</taxon>
        <taxon>Diptera</taxon>
        <taxon>Nematocera</taxon>
        <taxon>Culicoidea</taxon>
        <taxon>Culicidae</taxon>
        <taxon>Culicinae</taxon>
        <taxon>Culicini</taxon>
        <taxon>Culex</taxon>
        <taxon>Culex</taxon>
    </lineage>
</organism>
<dbReference type="InterPro" id="IPR033469">
    <property type="entry name" value="CYTH-like_dom_sf"/>
</dbReference>
<gene>
    <name evidence="2" type="ORF">pipiens_009397</name>
</gene>
<dbReference type="InterPro" id="IPR053227">
    <property type="entry name" value="TRPL-trafficking_regulator"/>
</dbReference>
<dbReference type="InterPro" id="IPR038727">
    <property type="entry name" value="NadR/Ttd14_AAA_dom"/>
</dbReference>
<dbReference type="Pfam" id="PF13521">
    <property type="entry name" value="AAA_28"/>
    <property type="match status" value="1"/>
</dbReference>
<dbReference type="AlphaFoldDB" id="A0ABD1DDX9"/>
<dbReference type="EMBL" id="JBEHCU010006100">
    <property type="protein sequence ID" value="KAL1397886.1"/>
    <property type="molecule type" value="Genomic_DNA"/>
</dbReference>
<proteinExistence type="predicted"/>
<protein>
    <recommendedName>
        <fullName evidence="1">NadR/Ttd14 AAA domain-containing protein</fullName>
    </recommendedName>
</protein>
<dbReference type="InterPro" id="IPR015915">
    <property type="entry name" value="Kelch-typ_b-propeller"/>
</dbReference>
<dbReference type="Pfam" id="PF24681">
    <property type="entry name" value="Kelch_KLHDC2_KLHL20_DRC7"/>
    <property type="match status" value="1"/>
</dbReference>
<accession>A0ABD1DDX9</accession>
<sequence length="722" mass="82142">MSSDASTAVADSDQVFCFRPYEVKRVKYKSYTKNGRSRPFARSGHRIVCDDAAIYCFGGFNPNMAVVTEDDDDAGSRCLFQELWKYDIVRKEWSLVMGPNHVLPQELASNAMILLGETLIVFGGTGFPFGVNCSNRVYVCQPEKKPKEMTEVEVKGDLPPAQYGQAIVYHDGHLYTIGGTEGFDYTCDIYRLNISSKTWECAYACRQDIRDDPPGRYRHEIAIDDERIYIIGGGTSDSAFSLASIPTYHIRENVWSYTATKPDPNLPLPGVPTARKCHSCVQYKTDQGTEIVVAGGYDGRTYYGDIWKLNLSSLQWQLMQKSVLPHPLFFHDAACSSAGCGPCGGKTTGQARLCTFFENLGWKVFRVPETATVLLSGGIKFSDLTADEAYKFQENLIRTMIQIENTFFELGRSCTRNCLIICDRGVMDASAFVSKEKWERMLKTNTWNPVELRDNRYNHILHMVSAANGAEAFYSTEDHACRSEGVDLARELDYKSAAAWIGHPYFDVIDNSTDFENKVNRMIECVCQKLGIDTGDRLLTTSKKVKFLVSELPVDSLFPAFQDFEVVHHYLQSAGPRVQARLRKRGQNGHFSYIHTIRRPHLHGQSIEVKTQLTHRDYLNMLTQRDDAHFTIYKKRRCFLVNNQYFQMDIYKEPGHPRCKGLILLETYTSLSGDKLKCILPKFLNIVKEVTGHPDYSMFNLSLKEDWSNTKKFCYSLHDQDE</sequence>
<keyword evidence="3" id="KW-1185">Reference proteome</keyword>
<evidence type="ECO:0000259" key="1">
    <source>
        <dbReference type="Pfam" id="PF13521"/>
    </source>
</evidence>
<evidence type="ECO:0000313" key="3">
    <source>
        <dbReference type="Proteomes" id="UP001562425"/>
    </source>
</evidence>
<dbReference type="FunFam" id="2.40.320.10:FF:000003">
    <property type="entry name" value="Uncharacterized protein, isoform C"/>
    <property type="match status" value="1"/>
</dbReference>